<reference evidence="3" key="2">
    <citation type="submission" date="2025-08" db="UniProtKB">
        <authorList>
            <consortium name="RefSeq"/>
        </authorList>
    </citation>
    <scope>IDENTIFICATION</scope>
    <source>
        <strain evidence="3">S238N-H82</strain>
        <tissue evidence="3">Testes</tissue>
    </source>
</reference>
<dbReference type="Proteomes" id="UP000001554">
    <property type="component" value="Chromosome 5"/>
</dbReference>
<evidence type="ECO:0000256" key="1">
    <source>
        <dbReference type="SAM" id="MobiDB-lite"/>
    </source>
</evidence>
<dbReference type="AlphaFoldDB" id="A0A9J7MQW0"/>
<protein>
    <submittedName>
        <fullName evidence="3">Uncharacterized protein LOC118416397</fullName>
    </submittedName>
</protein>
<keyword evidence="2" id="KW-1185">Reference proteome</keyword>
<accession>A0A9J7MQW0</accession>
<evidence type="ECO:0000313" key="2">
    <source>
        <dbReference type="Proteomes" id="UP000001554"/>
    </source>
</evidence>
<dbReference type="RefSeq" id="XP_035677387.1">
    <property type="nucleotide sequence ID" value="XM_035821494.1"/>
</dbReference>
<feature type="region of interest" description="Disordered" evidence="1">
    <location>
        <begin position="171"/>
        <end position="193"/>
    </location>
</feature>
<proteinExistence type="predicted"/>
<feature type="compositionally biased region" description="Basic and acidic residues" evidence="1">
    <location>
        <begin position="180"/>
        <end position="193"/>
    </location>
</feature>
<name>A0A9J7MQW0_BRAFL</name>
<dbReference type="OrthoDB" id="10072420at2759"/>
<evidence type="ECO:0000313" key="3">
    <source>
        <dbReference type="RefSeq" id="XP_035677387.1"/>
    </source>
</evidence>
<dbReference type="GeneID" id="118416397"/>
<sequence>MLQMEKEALLAEQKQVTEETNNAATWLKKANKKLLVEQKHFNKYLSGHHVNTPKPHTAEPPQITRCPQHCAGGDDLETDAFMTISLEAQLIAERLENATKAHQIMELKTQLLSLRADYDKEHQKVFHQNQLAVDLKKENTTLAQQKQRYFCLLLELREKVLKMQKELNRQEKHNLKRRKAEATEATKTKRELEDMSQDKATLIEELNAANQSLARRALEIEALKSRLAILEGGGFWVPCK</sequence>
<gene>
    <name evidence="3" type="primary">LOC118416397</name>
</gene>
<organism evidence="2 3">
    <name type="scientific">Branchiostoma floridae</name>
    <name type="common">Florida lancelet</name>
    <name type="synonym">Amphioxus</name>
    <dbReference type="NCBI Taxonomy" id="7739"/>
    <lineage>
        <taxon>Eukaryota</taxon>
        <taxon>Metazoa</taxon>
        <taxon>Chordata</taxon>
        <taxon>Cephalochordata</taxon>
        <taxon>Leptocardii</taxon>
        <taxon>Amphioxiformes</taxon>
        <taxon>Branchiostomatidae</taxon>
        <taxon>Branchiostoma</taxon>
    </lineage>
</organism>
<dbReference type="KEGG" id="bfo:118416397"/>
<reference evidence="2" key="1">
    <citation type="journal article" date="2020" name="Nat. Ecol. Evol.">
        <title>Deeply conserved synteny resolves early events in vertebrate evolution.</title>
        <authorList>
            <person name="Simakov O."/>
            <person name="Marletaz F."/>
            <person name="Yue J.X."/>
            <person name="O'Connell B."/>
            <person name="Jenkins J."/>
            <person name="Brandt A."/>
            <person name="Calef R."/>
            <person name="Tung C.H."/>
            <person name="Huang T.K."/>
            <person name="Schmutz J."/>
            <person name="Satoh N."/>
            <person name="Yu J.K."/>
            <person name="Putnam N.H."/>
            <person name="Green R.E."/>
            <person name="Rokhsar D.S."/>
        </authorList>
    </citation>
    <scope>NUCLEOTIDE SEQUENCE [LARGE SCALE GENOMIC DNA]</scope>
    <source>
        <strain evidence="2">S238N-H82</strain>
    </source>
</reference>